<evidence type="ECO:0000256" key="1">
    <source>
        <dbReference type="ARBA" id="ARBA00008535"/>
    </source>
</evidence>
<dbReference type="InterPro" id="IPR027417">
    <property type="entry name" value="P-loop_NTPase"/>
</dbReference>
<dbReference type="InterPro" id="IPR006703">
    <property type="entry name" value="G_AIG1"/>
</dbReference>
<feature type="coiled-coil region" evidence="4">
    <location>
        <begin position="749"/>
        <end position="795"/>
    </location>
</feature>
<keyword evidence="4" id="KW-0175">Coiled coil</keyword>
<evidence type="ECO:0000313" key="6">
    <source>
        <dbReference type="EMBL" id="KAK9199942.1"/>
    </source>
</evidence>
<dbReference type="AlphaFoldDB" id="A0AAP0QQT0"/>
<sequence length="858" mass="99976">MGERVINGDWKPTSSSNGERTVVLLGRTGNGKSATGNSILGRRAFKASAGSSAITKTCEMKTTVLKDGQVVNVIDTPGLFDSSAESEYVSKEIAKCIGMAKDGIQAVLLVFSVRSRFSQEEEAAVHRLQTLFGKKIFDYMIVVFTGGDDLEDNEKTLEDYLGLECPKSLKANRLKVPFSIVLHFLNGFLLPSGIGRRGDCFEVWSLEFVYDNSTVFCLLKRQEILQLCDNRWVLFDNKTKYEAKRTEQVQQLLSLVNAVNVKNGGQPYTNECFAELKVESKLKQTTTWLEQQLAKEQAARLKGEEVAQVAQRKSNDEIRKLRENLERARREIEDQMHESNENKIKRIIEMVESKLEETITRVEQQLAEEQATRLKEEEVAQLAQRKSNEEIHRLRENLERAQRETEDQLHKSYEDRIKRITEMVESRLKETTTRLEQQLAEEQAARLKVEGVAQLAQRKSNDEIHKLRENLERAQRDTEDQMQESYKDQIKQITEMVESKLEETITRVEQQFAEEQATRLKEEEVAQLAQRKSNEEIHRLRENLERAQRETEDQLHKSYEDRIKRITEMVESRLKETTTRLEQQLAEEQATRLKVEGVAQLAQRKSNDEIHKLRENLERAQRDTEDQMQESYKDQIKQITETVESKLKDMTTRLEQQLAKEQAARLKGEEAAQLAQRKSNDEIHKLRENLERAQRETEDQMHESYEDQIKRITEMVESKLKQTTTRLEQQLAEEQTARLKGEEFAQLAQRKSNVEIHKLRENLERAQRETEDQMHESYEDQIKRITEMVESKLKETTIRLEQQLEEEHAARLKADGATQLAQMKSNDEIRKLRENLERAEWEAEELRKRAEKEGCAIL</sequence>
<dbReference type="PANTHER" id="PTHR10903">
    <property type="entry name" value="GTPASE, IMAP FAMILY MEMBER-RELATED"/>
    <property type="match status" value="1"/>
</dbReference>
<proteinExistence type="inferred from homology"/>
<dbReference type="Proteomes" id="UP001428341">
    <property type="component" value="Unassembled WGS sequence"/>
</dbReference>
<evidence type="ECO:0000256" key="4">
    <source>
        <dbReference type="SAM" id="Coils"/>
    </source>
</evidence>
<evidence type="ECO:0000256" key="3">
    <source>
        <dbReference type="ARBA" id="ARBA00023134"/>
    </source>
</evidence>
<dbReference type="GO" id="GO:0005525">
    <property type="term" value="F:GTP binding"/>
    <property type="evidence" value="ECO:0007669"/>
    <property type="project" value="UniProtKB-KW"/>
</dbReference>
<name>A0AAP0QQT0_9ROSI</name>
<dbReference type="InterPro" id="IPR045058">
    <property type="entry name" value="GIMA/IAN/Toc"/>
</dbReference>
<comment type="caution">
    <text evidence="6">The sequence shown here is derived from an EMBL/GenBank/DDBJ whole genome shotgun (WGS) entry which is preliminary data.</text>
</comment>
<organism evidence="6 7">
    <name type="scientific">Citrus x changshan-huyou</name>
    <dbReference type="NCBI Taxonomy" id="2935761"/>
    <lineage>
        <taxon>Eukaryota</taxon>
        <taxon>Viridiplantae</taxon>
        <taxon>Streptophyta</taxon>
        <taxon>Embryophyta</taxon>
        <taxon>Tracheophyta</taxon>
        <taxon>Spermatophyta</taxon>
        <taxon>Magnoliopsida</taxon>
        <taxon>eudicotyledons</taxon>
        <taxon>Gunneridae</taxon>
        <taxon>Pentapetalae</taxon>
        <taxon>rosids</taxon>
        <taxon>malvids</taxon>
        <taxon>Sapindales</taxon>
        <taxon>Rutaceae</taxon>
        <taxon>Aurantioideae</taxon>
        <taxon>Citrus</taxon>
    </lineage>
</organism>
<keyword evidence="2" id="KW-0547">Nucleotide-binding</keyword>
<dbReference type="FunFam" id="3.40.50.300:FF:000840">
    <property type="entry name" value="Immune-associated nucleotide-binding protein 9"/>
    <property type="match status" value="1"/>
</dbReference>
<accession>A0AAP0QQT0</accession>
<dbReference type="Gene3D" id="3.40.50.300">
    <property type="entry name" value="P-loop containing nucleotide triphosphate hydrolases"/>
    <property type="match status" value="2"/>
</dbReference>
<feature type="coiled-coil region" evidence="4">
    <location>
        <begin position="311"/>
        <end position="634"/>
    </location>
</feature>
<evidence type="ECO:0000313" key="7">
    <source>
        <dbReference type="Proteomes" id="UP001428341"/>
    </source>
</evidence>
<dbReference type="PROSITE" id="PS51720">
    <property type="entry name" value="G_AIG1"/>
    <property type="match status" value="1"/>
</dbReference>
<gene>
    <name evidence="6" type="ORF">WN944_015136</name>
</gene>
<feature type="coiled-coil region" evidence="4">
    <location>
        <begin position="676"/>
        <end position="722"/>
    </location>
</feature>
<dbReference type="CDD" id="cd01852">
    <property type="entry name" value="AIG1"/>
    <property type="match status" value="1"/>
</dbReference>
<dbReference type="SUPFAM" id="SSF52540">
    <property type="entry name" value="P-loop containing nucleoside triphosphate hydrolases"/>
    <property type="match status" value="1"/>
</dbReference>
<keyword evidence="7" id="KW-1185">Reference proteome</keyword>
<comment type="similarity">
    <text evidence="1">Belongs to the TRAFAC class TrmE-Era-EngA-EngB-Septin-like GTPase superfamily. AIG1/Toc34/Toc159-like paraseptin GTPase family. IAN subfamily.</text>
</comment>
<dbReference type="PANTHER" id="PTHR10903:SF184">
    <property type="entry name" value="GTP-BINDING PROTEIN A"/>
    <property type="match status" value="1"/>
</dbReference>
<keyword evidence="3" id="KW-0342">GTP-binding</keyword>
<protein>
    <recommendedName>
        <fullName evidence="5">AIG1-type G domain-containing protein</fullName>
    </recommendedName>
</protein>
<dbReference type="EMBL" id="JBCGBO010000005">
    <property type="protein sequence ID" value="KAK9199942.1"/>
    <property type="molecule type" value="Genomic_DNA"/>
</dbReference>
<evidence type="ECO:0000256" key="2">
    <source>
        <dbReference type="ARBA" id="ARBA00022741"/>
    </source>
</evidence>
<evidence type="ECO:0000259" key="5">
    <source>
        <dbReference type="PROSITE" id="PS51720"/>
    </source>
</evidence>
<feature type="coiled-coil region" evidence="4">
    <location>
        <begin position="822"/>
        <end position="856"/>
    </location>
</feature>
<dbReference type="Pfam" id="PF04548">
    <property type="entry name" value="AIG1"/>
    <property type="match status" value="2"/>
</dbReference>
<reference evidence="6 7" key="1">
    <citation type="submission" date="2024-05" db="EMBL/GenBank/DDBJ databases">
        <title>Haplotype-resolved chromosome-level genome assembly of Huyou (Citrus changshanensis).</title>
        <authorList>
            <person name="Miao C."/>
            <person name="Chen W."/>
            <person name="Wu Y."/>
            <person name="Wang L."/>
            <person name="Zhao S."/>
            <person name="Grierson D."/>
            <person name="Xu C."/>
            <person name="Chen K."/>
        </authorList>
    </citation>
    <scope>NUCLEOTIDE SEQUENCE [LARGE SCALE GENOMIC DNA]</scope>
    <source>
        <strain evidence="6">01-14</strain>
        <tissue evidence="6">Leaf</tissue>
    </source>
</reference>
<feature type="domain" description="AIG1-type G" evidence="5">
    <location>
        <begin position="17"/>
        <end position="277"/>
    </location>
</feature>